<evidence type="ECO:0000313" key="2">
    <source>
        <dbReference type="EMBL" id="GAA0389948.1"/>
    </source>
</evidence>
<dbReference type="RefSeq" id="WP_167176530.1">
    <property type="nucleotide sequence ID" value="NZ_BAAAEJ010000007.1"/>
</dbReference>
<dbReference type="InterPro" id="IPR036282">
    <property type="entry name" value="Glutathione-S-Trfase_C_sf"/>
</dbReference>
<dbReference type="EMBL" id="BAAAEJ010000007">
    <property type="protein sequence ID" value="GAA0389948.1"/>
    <property type="molecule type" value="Genomic_DNA"/>
</dbReference>
<dbReference type="Proteomes" id="UP001500791">
    <property type="component" value="Unassembled WGS sequence"/>
</dbReference>
<dbReference type="PROSITE" id="PS50404">
    <property type="entry name" value="GST_NTER"/>
    <property type="match status" value="1"/>
</dbReference>
<dbReference type="Pfam" id="PF13409">
    <property type="entry name" value="GST_N_2"/>
    <property type="match status" value="1"/>
</dbReference>
<dbReference type="SUPFAM" id="SSF52833">
    <property type="entry name" value="Thioredoxin-like"/>
    <property type="match status" value="1"/>
</dbReference>
<keyword evidence="3" id="KW-1185">Reference proteome</keyword>
<organism evidence="2 3">
    <name type="scientific">Brevundimonas terrae</name>
    <dbReference type="NCBI Taxonomy" id="363631"/>
    <lineage>
        <taxon>Bacteria</taxon>
        <taxon>Pseudomonadati</taxon>
        <taxon>Pseudomonadota</taxon>
        <taxon>Alphaproteobacteria</taxon>
        <taxon>Caulobacterales</taxon>
        <taxon>Caulobacteraceae</taxon>
        <taxon>Brevundimonas</taxon>
    </lineage>
</organism>
<dbReference type="InterPro" id="IPR004045">
    <property type="entry name" value="Glutathione_S-Trfase_N"/>
</dbReference>
<comment type="caution">
    <text evidence="2">The sequence shown here is derived from an EMBL/GenBank/DDBJ whole genome shotgun (WGS) entry which is preliminary data.</text>
</comment>
<evidence type="ECO:0000313" key="3">
    <source>
        <dbReference type="Proteomes" id="UP001500791"/>
    </source>
</evidence>
<dbReference type="InterPro" id="IPR036249">
    <property type="entry name" value="Thioredoxin-like_sf"/>
</dbReference>
<dbReference type="SUPFAM" id="SSF47616">
    <property type="entry name" value="GST C-terminal domain-like"/>
    <property type="match status" value="1"/>
</dbReference>
<dbReference type="PANTHER" id="PTHR42673">
    <property type="entry name" value="MALEYLACETOACETATE ISOMERASE"/>
    <property type="match status" value="1"/>
</dbReference>
<dbReference type="Gene3D" id="3.40.30.10">
    <property type="entry name" value="Glutaredoxin"/>
    <property type="match status" value="1"/>
</dbReference>
<dbReference type="CDD" id="cd03194">
    <property type="entry name" value="GST_C_3"/>
    <property type="match status" value="1"/>
</dbReference>
<evidence type="ECO:0000259" key="1">
    <source>
        <dbReference type="PROSITE" id="PS50404"/>
    </source>
</evidence>
<sequence>MQLTIGPRLYSTWSLRGWLVLKRSGADFAVRSVEYASAEQKAALRDHSPTGLVPLLQVGEDTIWDTLAIAEWAAETYPQAQMWPADPVVRAYARSVTAEMHSGFAALRDLCGMGPGHPIAGDVRSDPPSDPALDRDLSRLVSIWKQMRGRYGADGPWLFGAWSIADAFFTPVAARVRHYRIDLSQHGDTDGIAAAYMQTLLSQPDFLEWEAEALAS</sequence>
<name>A0ABP3I3V4_9CAUL</name>
<accession>A0ABP3I3V4</accession>
<dbReference type="Gene3D" id="1.20.1050.10">
    <property type="match status" value="1"/>
</dbReference>
<reference evidence="3" key="1">
    <citation type="journal article" date="2019" name="Int. J. Syst. Evol. Microbiol.">
        <title>The Global Catalogue of Microorganisms (GCM) 10K type strain sequencing project: providing services to taxonomists for standard genome sequencing and annotation.</title>
        <authorList>
            <consortium name="The Broad Institute Genomics Platform"/>
            <consortium name="The Broad Institute Genome Sequencing Center for Infectious Disease"/>
            <person name="Wu L."/>
            <person name="Ma J."/>
        </authorList>
    </citation>
    <scope>NUCLEOTIDE SEQUENCE [LARGE SCALE GENOMIC DNA]</scope>
    <source>
        <strain evidence="3">JCM 13476</strain>
    </source>
</reference>
<dbReference type="PANTHER" id="PTHR42673:SF4">
    <property type="entry name" value="MALEYLACETOACETATE ISOMERASE"/>
    <property type="match status" value="1"/>
</dbReference>
<proteinExistence type="predicted"/>
<protein>
    <submittedName>
        <fullName evidence="2">Glutathione S-transferase family protein</fullName>
    </submittedName>
</protein>
<gene>
    <name evidence="2" type="ORF">GCM10009093_15700</name>
</gene>
<feature type="domain" description="GST N-terminal" evidence="1">
    <location>
        <begin position="1"/>
        <end position="81"/>
    </location>
</feature>